<reference evidence="1" key="1">
    <citation type="submission" date="2023-03" db="EMBL/GenBank/DDBJ databases">
        <authorList>
            <person name="Shen W."/>
            <person name="Cai J."/>
        </authorList>
    </citation>
    <scope>NUCLEOTIDE SEQUENCE</scope>
    <source>
        <strain evidence="1">B245-2</strain>
    </source>
</reference>
<dbReference type="RefSeq" id="WP_282007560.1">
    <property type="nucleotide sequence ID" value="NZ_CP184653.1"/>
</dbReference>
<evidence type="ECO:0000313" key="1">
    <source>
        <dbReference type="EMBL" id="MDT2797604.1"/>
    </source>
</evidence>
<comment type="caution">
    <text evidence="1">The sequence shown here is derived from an EMBL/GenBank/DDBJ whole genome shotgun (WGS) entry which is preliminary data.</text>
</comment>
<evidence type="ECO:0008006" key="3">
    <source>
        <dbReference type="Google" id="ProtNLM"/>
    </source>
</evidence>
<gene>
    <name evidence="1" type="ORF">P7H47_10180</name>
</gene>
<dbReference type="Proteomes" id="UP001255696">
    <property type="component" value="Unassembled WGS sequence"/>
</dbReference>
<proteinExistence type="predicted"/>
<accession>A0AAW8TV92</accession>
<evidence type="ECO:0000313" key="2">
    <source>
        <dbReference type="Proteomes" id="UP001255696"/>
    </source>
</evidence>
<name>A0AAW8TV92_9ENTE</name>
<sequence length="94" mass="10338">MTEYQGADEIDGIISTIEESFKLISIDGKTERGNGNVNQRPNHIVSALTNNYTCIGQELTDVKSNEIMAIPKLIDKINIKGAIVTSDAMRTQKI</sequence>
<protein>
    <recommendedName>
        <fullName evidence="3">Transposase IS4-like domain-containing protein</fullName>
    </recommendedName>
</protein>
<dbReference type="InterPro" id="IPR051698">
    <property type="entry name" value="Transposase_11-like"/>
</dbReference>
<dbReference type="AlphaFoldDB" id="A0AAW8TV92"/>
<dbReference type="PANTHER" id="PTHR30298:SF0">
    <property type="entry name" value="PROTEIN YBFL-RELATED"/>
    <property type="match status" value="1"/>
</dbReference>
<dbReference type="EMBL" id="JARQBI010000031">
    <property type="protein sequence ID" value="MDT2797604.1"/>
    <property type="molecule type" value="Genomic_DNA"/>
</dbReference>
<dbReference type="PANTHER" id="PTHR30298">
    <property type="entry name" value="H REPEAT-ASSOCIATED PREDICTED TRANSPOSASE"/>
    <property type="match status" value="1"/>
</dbReference>
<organism evidence="1 2">
    <name type="scientific">Enterococcus cecorum</name>
    <dbReference type="NCBI Taxonomy" id="44008"/>
    <lineage>
        <taxon>Bacteria</taxon>
        <taxon>Bacillati</taxon>
        <taxon>Bacillota</taxon>
        <taxon>Bacilli</taxon>
        <taxon>Lactobacillales</taxon>
        <taxon>Enterococcaceae</taxon>
        <taxon>Enterococcus</taxon>
    </lineage>
</organism>